<dbReference type="RefSeq" id="XP_045951559.1">
    <property type="nucleotide sequence ID" value="XM_046108463.1"/>
</dbReference>
<dbReference type="PANTHER" id="PTHR48043:SF145">
    <property type="entry name" value="FI06409P-RELATED"/>
    <property type="match status" value="1"/>
</dbReference>
<dbReference type="InterPro" id="IPR010610">
    <property type="entry name" value="EryCIII-like_C"/>
</dbReference>
<dbReference type="OrthoDB" id="5835829at2759"/>
<dbReference type="PANTHER" id="PTHR48043">
    <property type="entry name" value="EG:EG0003.4 PROTEIN-RELATED"/>
    <property type="match status" value="1"/>
</dbReference>
<feature type="domain" description="Erythromycin biosynthesis protein CIII-like C-terminal" evidence="3">
    <location>
        <begin position="382"/>
        <end position="429"/>
    </location>
</feature>
<dbReference type="EMBL" id="JAGPXC010000012">
    <property type="protein sequence ID" value="KAH6645045.1"/>
    <property type="molecule type" value="Genomic_DNA"/>
</dbReference>
<sequence length="502" mass="56190">MAKRAKVLFFTNSDSGQSNVVLAVIYDLLRQNRVDVHIASWPALESRLKTLYQEVQDADPSRSISPITFHNLASFPGFGVFLEKNKDRRKADVPHPPGRLGAARISLLTVRALATWEPEEYLSLFDWAADLVKELGPALVVLDPFLIPIHDMSRHFKWNYAVLSPCTLAHGFMLEQPWFSAFWRYPAFSTGFPYPLPWSRIADNLYCNWLVRKAAWHPKVTALNLARKDRGIYETLGSFTPWVKDVPHICPSLPAIDLPMKVPPNVHNCGPILLASKPVASSDSDLLKWLQQRKTILMALGTHFEAYTETVRELALGLRVLLTARPDIQVLWKLKIEASSEARGNFVLKEILGPHLESGRVRVESWLKADPVAILRSGHILCAVHHGGANSYFESAWAGIPQVVLATWYDTFDYAARVEYLGIGVYGNRVASQNCSTKMNNYVAPLMIDGGEFGDALLKAVGEKNGQSKSMRGRAAQLGEVCRDRNGRLEAAEIITELCYED</sequence>
<dbReference type="SUPFAM" id="SSF53756">
    <property type="entry name" value="UDP-Glycosyltransferase/glycogen phosphorylase"/>
    <property type="match status" value="1"/>
</dbReference>
<gene>
    <name evidence="4" type="ORF">BKA67DRAFT_664887</name>
</gene>
<dbReference type="InterPro" id="IPR002213">
    <property type="entry name" value="UDP_glucos_trans"/>
</dbReference>
<evidence type="ECO:0000313" key="4">
    <source>
        <dbReference type="EMBL" id="KAH6645045.1"/>
    </source>
</evidence>
<evidence type="ECO:0000256" key="1">
    <source>
        <dbReference type="ARBA" id="ARBA00022676"/>
    </source>
</evidence>
<protein>
    <recommendedName>
        <fullName evidence="3">Erythromycin biosynthesis protein CIII-like C-terminal domain-containing protein</fullName>
    </recommendedName>
</protein>
<dbReference type="Pfam" id="PF06722">
    <property type="entry name" value="EryCIII-like_C"/>
    <property type="match status" value="1"/>
</dbReference>
<accession>A0A9P8RKP1</accession>
<keyword evidence="2" id="KW-0808">Transferase</keyword>
<reference evidence="4" key="1">
    <citation type="journal article" date="2021" name="Nat. Commun.">
        <title>Genetic determinants of endophytism in the Arabidopsis root mycobiome.</title>
        <authorList>
            <person name="Mesny F."/>
            <person name="Miyauchi S."/>
            <person name="Thiergart T."/>
            <person name="Pickel B."/>
            <person name="Atanasova L."/>
            <person name="Karlsson M."/>
            <person name="Huettel B."/>
            <person name="Barry K.W."/>
            <person name="Haridas S."/>
            <person name="Chen C."/>
            <person name="Bauer D."/>
            <person name="Andreopoulos W."/>
            <person name="Pangilinan J."/>
            <person name="LaButti K."/>
            <person name="Riley R."/>
            <person name="Lipzen A."/>
            <person name="Clum A."/>
            <person name="Drula E."/>
            <person name="Henrissat B."/>
            <person name="Kohler A."/>
            <person name="Grigoriev I.V."/>
            <person name="Martin F.M."/>
            <person name="Hacquard S."/>
        </authorList>
    </citation>
    <scope>NUCLEOTIDE SEQUENCE</scope>
    <source>
        <strain evidence="4">MPI-SDFR-AT-0073</strain>
    </source>
</reference>
<dbReference type="GO" id="GO:0008194">
    <property type="term" value="F:UDP-glycosyltransferase activity"/>
    <property type="evidence" value="ECO:0007669"/>
    <property type="project" value="InterPro"/>
</dbReference>
<evidence type="ECO:0000256" key="2">
    <source>
        <dbReference type="ARBA" id="ARBA00022679"/>
    </source>
</evidence>
<dbReference type="CDD" id="cd03784">
    <property type="entry name" value="GT1_Gtf-like"/>
    <property type="match status" value="1"/>
</dbReference>
<organism evidence="4 5">
    <name type="scientific">Truncatella angustata</name>
    <dbReference type="NCBI Taxonomy" id="152316"/>
    <lineage>
        <taxon>Eukaryota</taxon>
        <taxon>Fungi</taxon>
        <taxon>Dikarya</taxon>
        <taxon>Ascomycota</taxon>
        <taxon>Pezizomycotina</taxon>
        <taxon>Sordariomycetes</taxon>
        <taxon>Xylariomycetidae</taxon>
        <taxon>Amphisphaeriales</taxon>
        <taxon>Sporocadaceae</taxon>
        <taxon>Truncatella</taxon>
    </lineage>
</organism>
<dbReference type="Proteomes" id="UP000758603">
    <property type="component" value="Unassembled WGS sequence"/>
</dbReference>
<dbReference type="GeneID" id="70137354"/>
<name>A0A9P8RKP1_9PEZI</name>
<keyword evidence="1" id="KW-0328">Glycosyltransferase</keyword>
<evidence type="ECO:0000259" key="3">
    <source>
        <dbReference type="Pfam" id="PF06722"/>
    </source>
</evidence>
<dbReference type="GO" id="GO:0016758">
    <property type="term" value="F:hexosyltransferase activity"/>
    <property type="evidence" value="ECO:0007669"/>
    <property type="project" value="UniProtKB-ARBA"/>
</dbReference>
<proteinExistence type="predicted"/>
<keyword evidence="5" id="KW-1185">Reference proteome</keyword>
<dbReference type="InterPro" id="IPR050271">
    <property type="entry name" value="UDP-glycosyltransferase"/>
</dbReference>
<evidence type="ECO:0000313" key="5">
    <source>
        <dbReference type="Proteomes" id="UP000758603"/>
    </source>
</evidence>
<dbReference type="AlphaFoldDB" id="A0A9P8RKP1"/>
<comment type="caution">
    <text evidence="4">The sequence shown here is derived from an EMBL/GenBank/DDBJ whole genome shotgun (WGS) entry which is preliminary data.</text>
</comment>
<dbReference type="Gene3D" id="3.40.50.2000">
    <property type="entry name" value="Glycogen Phosphorylase B"/>
    <property type="match status" value="1"/>
</dbReference>